<dbReference type="AlphaFoldDB" id="A0AAV3ZWI3"/>
<evidence type="ECO:0000256" key="1">
    <source>
        <dbReference type="ARBA" id="ARBA00004370"/>
    </source>
</evidence>
<dbReference type="Pfam" id="PF00001">
    <property type="entry name" value="7tm_1"/>
    <property type="match status" value="1"/>
</dbReference>
<dbReference type="InterPro" id="IPR000276">
    <property type="entry name" value="GPCR_Rhodpsn"/>
</dbReference>
<sequence>MSQGSTNYTNSPGSNADQAEITYGFVAPDWKDLDEILIYPTVPILFFSLLGIITNMINILVFVKMGIRDTTTVSMLALAVSDFLCCSLSLWTYLCFTPAFRDLPNLSFRPTEVAIETGTNFRPYMTRTGALITAFITLERCLCVVRPMKVRNIITLKMTRITIVVVYAVTILPFVAHPLHTTLGWKFDPDLNKTLLGAVRINLPISAILIQINAILCGFIYLLLASIIIVVCTLFLVISLVRSSRWRDAVRNQTQAPHGKTLDLNSNRPSKEIRLIKIVVAIALLFIICHLPGTIVIFIFPVTLNYIEQGRFYQSSILLQGFLFAFEVVNNSVNFFIYYSMGTKFRVVFRQLLGLKETKT</sequence>
<feature type="transmembrane region" description="Helical" evidence="5">
    <location>
        <begin position="124"/>
        <end position="143"/>
    </location>
</feature>
<dbReference type="InterPro" id="IPR017452">
    <property type="entry name" value="GPCR_Rhodpsn_7TM"/>
</dbReference>
<feature type="transmembrane region" description="Helical" evidence="5">
    <location>
        <begin position="278"/>
        <end position="302"/>
    </location>
</feature>
<dbReference type="GO" id="GO:0016020">
    <property type="term" value="C:membrane"/>
    <property type="evidence" value="ECO:0007669"/>
    <property type="project" value="UniProtKB-SubCell"/>
</dbReference>
<dbReference type="EMBL" id="BLXT01002861">
    <property type="protein sequence ID" value="GFN98778.1"/>
    <property type="molecule type" value="Genomic_DNA"/>
</dbReference>
<name>A0AAV3ZWI3_9GAST</name>
<dbReference type="PANTHER" id="PTHR46641">
    <property type="entry name" value="FMRFAMIDE RECEPTOR-RELATED"/>
    <property type="match status" value="1"/>
</dbReference>
<dbReference type="PROSITE" id="PS50262">
    <property type="entry name" value="G_PROTEIN_RECEP_F1_2"/>
    <property type="match status" value="1"/>
</dbReference>
<feature type="domain" description="G-protein coupled receptors family 1 profile" evidence="6">
    <location>
        <begin position="54"/>
        <end position="338"/>
    </location>
</feature>
<dbReference type="Proteomes" id="UP000735302">
    <property type="component" value="Unassembled WGS sequence"/>
</dbReference>
<dbReference type="SUPFAM" id="SSF81321">
    <property type="entry name" value="Family A G protein-coupled receptor-like"/>
    <property type="match status" value="1"/>
</dbReference>
<accession>A0AAV3ZWI3</accession>
<feature type="transmembrane region" description="Helical" evidence="5">
    <location>
        <begin position="75"/>
        <end position="94"/>
    </location>
</feature>
<keyword evidence="7" id="KW-0675">Receptor</keyword>
<proteinExistence type="predicted"/>
<evidence type="ECO:0000256" key="5">
    <source>
        <dbReference type="SAM" id="Phobius"/>
    </source>
</evidence>
<reference evidence="7 8" key="1">
    <citation type="journal article" date="2021" name="Elife">
        <title>Chloroplast acquisition without the gene transfer in kleptoplastic sea slugs, Plakobranchus ocellatus.</title>
        <authorList>
            <person name="Maeda T."/>
            <person name="Takahashi S."/>
            <person name="Yoshida T."/>
            <person name="Shimamura S."/>
            <person name="Takaki Y."/>
            <person name="Nagai Y."/>
            <person name="Toyoda A."/>
            <person name="Suzuki Y."/>
            <person name="Arimoto A."/>
            <person name="Ishii H."/>
            <person name="Satoh N."/>
            <person name="Nishiyama T."/>
            <person name="Hasebe M."/>
            <person name="Maruyama T."/>
            <person name="Minagawa J."/>
            <person name="Obokata J."/>
            <person name="Shigenobu S."/>
        </authorList>
    </citation>
    <scope>NUCLEOTIDE SEQUENCE [LARGE SCALE GENOMIC DNA]</scope>
</reference>
<feature type="transmembrane region" description="Helical" evidence="5">
    <location>
        <begin position="322"/>
        <end position="341"/>
    </location>
</feature>
<keyword evidence="3 5" id="KW-1133">Transmembrane helix</keyword>
<keyword evidence="8" id="KW-1185">Reference proteome</keyword>
<feature type="transmembrane region" description="Helical" evidence="5">
    <location>
        <begin position="164"/>
        <end position="185"/>
    </location>
</feature>
<feature type="transmembrane region" description="Helical" evidence="5">
    <location>
        <begin position="36"/>
        <end position="63"/>
    </location>
</feature>
<dbReference type="GO" id="GO:0004930">
    <property type="term" value="F:G protein-coupled receptor activity"/>
    <property type="evidence" value="ECO:0007669"/>
    <property type="project" value="InterPro"/>
</dbReference>
<evidence type="ECO:0000259" key="6">
    <source>
        <dbReference type="PROSITE" id="PS50262"/>
    </source>
</evidence>
<comment type="caution">
    <text evidence="7">The sequence shown here is derived from an EMBL/GenBank/DDBJ whole genome shotgun (WGS) entry which is preliminary data.</text>
</comment>
<evidence type="ECO:0000313" key="7">
    <source>
        <dbReference type="EMBL" id="GFN98778.1"/>
    </source>
</evidence>
<dbReference type="PRINTS" id="PR00237">
    <property type="entry name" value="GPCRRHODOPSN"/>
</dbReference>
<gene>
    <name evidence="7" type="ORF">PoB_002528400</name>
</gene>
<evidence type="ECO:0000313" key="8">
    <source>
        <dbReference type="Proteomes" id="UP000735302"/>
    </source>
</evidence>
<dbReference type="Gene3D" id="1.20.1070.10">
    <property type="entry name" value="Rhodopsin 7-helix transmembrane proteins"/>
    <property type="match status" value="1"/>
</dbReference>
<dbReference type="PANTHER" id="PTHR46641:SF2">
    <property type="entry name" value="FMRFAMIDE RECEPTOR"/>
    <property type="match status" value="1"/>
</dbReference>
<comment type="subcellular location">
    <subcellularLocation>
        <location evidence="1">Membrane</location>
    </subcellularLocation>
</comment>
<keyword evidence="2 5" id="KW-0812">Transmembrane</keyword>
<protein>
    <submittedName>
        <fullName evidence="7">Chemosensory receptor a</fullName>
    </submittedName>
</protein>
<keyword evidence="4 5" id="KW-0472">Membrane</keyword>
<evidence type="ECO:0000256" key="3">
    <source>
        <dbReference type="ARBA" id="ARBA00022989"/>
    </source>
</evidence>
<feature type="transmembrane region" description="Helical" evidence="5">
    <location>
        <begin position="205"/>
        <end position="238"/>
    </location>
</feature>
<evidence type="ECO:0000256" key="4">
    <source>
        <dbReference type="ARBA" id="ARBA00023136"/>
    </source>
</evidence>
<dbReference type="InterPro" id="IPR052954">
    <property type="entry name" value="GPCR-Ligand_Int"/>
</dbReference>
<organism evidence="7 8">
    <name type="scientific">Plakobranchus ocellatus</name>
    <dbReference type="NCBI Taxonomy" id="259542"/>
    <lineage>
        <taxon>Eukaryota</taxon>
        <taxon>Metazoa</taxon>
        <taxon>Spiralia</taxon>
        <taxon>Lophotrochozoa</taxon>
        <taxon>Mollusca</taxon>
        <taxon>Gastropoda</taxon>
        <taxon>Heterobranchia</taxon>
        <taxon>Euthyneura</taxon>
        <taxon>Panpulmonata</taxon>
        <taxon>Sacoglossa</taxon>
        <taxon>Placobranchoidea</taxon>
        <taxon>Plakobranchidae</taxon>
        <taxon>Plakobranchus</taxon>
    </lineage>
</organism>
<evidence type="ECO:0000256" key="2">
    <source>
        <dbReference type="ARBA" id="ARBA00022692"/>
    </source>
</evidence>